<organism evidence="3 4">
    <name type="scientific">Schaalia odontolytica</name>
    <dbReference type="NCBI Taxonomy" id="1660"/>
    <lineage>
        <taxon>Bacteria</taxon>
        <taxon>Bacillati</taxon>
        <taxon>Actinomycetota</taxon>
        <taxon>Actinomycetes</taxon>
        <taxon>Actinomycetales</taxon>
        <taxon>Actinomycetaceae</taxon>
        <taxon>Schaalia</taxon>
    </lineage>
</organism>
<evidence type="ECO:0000256" key="1">
    <source>
        <dbReference type="SAM" id="MobiDB-lite"/>
    </source>
</evidence>
<evidence type="ECO:0000313" key="4">
    <source>
        <dbReference type="Proteomes" id="UP000250192"/>
    </source>
</evidence>
<sequence>MRYTRQLATAALIVAAGLGMGACSAHPGAAVVSSSGSYSNEEVAQAAQQMSVLLGGQKVADAQIRSQLVNLPLLEAAGASVGTVVSDEQIDQVGERAAEQSGDGTFTLGPATRATVKSIMLTQALNQVAQTDPSAVQKLNQVIAEAREKSDARVNPRFVQPSLGGAQGATTPMFGDAISGGQHDPLAAPTGGGKAN</sequence>
<evidence type="ECO:0008006" key="5">
    <source>
        <dbReference type="Google" id="ProtNLM"/>
    </source>
</evidence>
<feature type="chain" id="PRO_5016171076" description="Lipoprotein" evidence="2">
    <location>
        <begin position="26"/>
        <end position="196"/>
    </location>
</feature>
<gene>
    <name evidence="3" type="ORF">NCTC9935_01121</name>
</gene>
<evidence type="ECO:0000313" key="3">
    <source>
        <dbReference type="EMBL" id="SPT55614.1"/>
    </source>
</evidence>
<protein>
    <recommendedName>
        <fullName evidence="5">Lipoprotein</fullName>
    </recommendedName>
</protein>
<name>A0A2X0U0F2_9ACTO</name>
<feature type="signal peptide" evidence="2">
    <location>
        <begin position="1"/>
        <end position="25"/>
    </location>
</feature>
<keyword evidence="2" id="KW-0732">Signal</keyword>
<feature type="region of interest" description="Disordered" evidence="1">
    <location>
        <begin position="159"/>
        <end position="196"/>
    </location>
</feature>
<evidence type="ECO:0000256" key="2">
    <source>
        <dbReference type="SAM" id="SignalP"/>
    </source>
</evidence>
<dbReference type="PROSITE" id="PS51257">
    <property type="entry name" value="PROKAR_LIPOPROTEIN"/>
    <property type="match status" value="1"/>
</dbReference>
<dbReference type="RefSeq" id="WP_111823663.1">
    <property type="nucleotide sequence ID" value="NZ_CBDERX010000052.1"/>
</dbReference>
<dbReference type="AlphaFoldDB" id="A0A2X0U0F2"/>
<dbReference type="OrthoDB" id="3252966at2"/>
<proteinExistence type="predicted"/>
<keyword evidence="4" id="KW-1185">Reference proteome</keyword>
<dbReference type="Proteomes" id="UP000250192">
    <property type="component" value="Unassembled WGS sequence"/>
</dbReference>
<dbReference type="EMBL" id="UAPR01000003">
    <property type="protein sequence ID" value="SPT55614.1"/>
    <property type="molecule type" value="Genomic_DNA"/>
</dbReference>
<accession>A0A2X0U0F2</accession>
<reference evidence="3 4" key="1">
    <citation type="submission" date="2018-06" db="EMBL/GenBank/DDBJ databases">
        <authorList>
            <consortium name="Pathogen Informatics"/>
            <person name="Doyle S."/>
        </authorList>
    </citation>
    <scope>NUCLEOTIDE SEQUENCE [LARGE SCALE GENOMIC DNA]</scope>
    <source>
        <strain evidence="3 4">NCTC9935</strain>
    </source>
</reference>